<sequence length="293" mass="33381">MEAIELDEAMKVLDSSLSQINWRLKSSSKRRLQLDIIALITRMRPVVMIDYGGILPQLQHQLSSLLQHVQKESQIFEHLRLMVIQEMIYLINVTEITDFVNSSLSSQLLFVDLEDESPKLITEIEKSKLAMQFVSIQKIFSTVFSSNGEEKLVDDADSSAPCSLSSSTECIDLSYCMENTDILVPTLNGWLLGYPVVYLFGKDHIADAIYNLSNKYLHIFQVFVCRNSNLKKGSQVEELLSFSVPYDLSTRGSKEQWAEAFAAQMQAKWERCPNVWKSLKMEVSECHPQAIVL</sequence>
<protein>
    <submittedName>
        <fullName evidence="1">Uncharacterized protein</fullName>
    </submittedName>
</protein>
<keyword evidence="2" id="KW-1185">Reference proteome</keyword>
<reference evidence="1" key="1">
    <citation type="submission" date="2023-10" db="EMBL/GenBank/DDBJ databases">
        <authorList>
            <person name="Rodriguez Cubillos JULIANA M."/>
            <person name="De Vega J."/>
        </authorList>
    </citation>
    <scope>NUCLEOTIDE SEQUENCE</scope>
</reference>
<name>A0ACB0KV71_TRIPR</name>
<dbReference type="EMBL" id="CASHSV030000311">
    <property type="protein sequence ID" value="CAJ2661016.1"/>
    <property type="molecule type" value="Genomic_DNA"/>
</dbReference>
<gene>
    <name evidence="1" type="ORF">MILVUS5_LOCUS26831</name>
</gene>
<accession>A0ACB0KV71</accession>
<evidence type="ECO:0000313" key="2">
    <source>
        <dbReference type="Proteomes" id="UP001177021"/>
    </source>
</evidence>
<comment type="caution">
    <text evidence="1">The sequence shown here is derived from an EMBL/GenBank/DDBJ whole genome shotgun (WGS) entry which is preliminary data.</text>
</comment>
<dbReference type="Proteomes" id="UP001177021">
    <property type="component" value="Unassembled WGS sequence"/>
</dbReference>
<evidence type="ECO:0000313" key="1">
    <source>
        <dbReference type="EMBL" id="CAJ2661016.1"/>
    </source>
</evidence>
<proteinExistence type="predicted"/>
<organism evidence="1 2">
    <name type="scientific">Trifolium pratense</name>
    <name type="common">Red clover</name>
    <dbReference type="NCBI Taxonomy" id="57577"/>
    <lineage>
        <taxon>Eukaryota</taxon>
        <taxon>Viridiplantae</taxon>
        <taxon>Streptophyta</taxon>
        <taxon>Embryophyta</taxon>
        <taxon>Tracheophyta</taxon>
        <taxon>Spermatophyta</taxon>
        <taxon>Magnoliopsida</taxon>
        <taxon>eudicotyledons</taxon>
        <taxon>Gunneridae</taxon>
        <taxon>Pentapetalae</taxon>
        <taxon>rosids</taxon>
        <taxon>fabids</taxon>
        <taxon>Fabales</taxon>
        <taxon>Fabaceae</taxon>
        <taxon>Papilionoideae</taxon>
        <taxon>50 kb inversion clade</taxon>
        <taxon>NPAAA clade</taxon>
        <taxon>Hologalegina</taxon>
        <taxon>IRL clade</taxon>
        <taxon>Trifolieae</taxon>
        <taxon>Trifolium</taxon>
    </lineage>
</organism>